<proteinExistence type="predicted"/>
<comment type="caution">
    <text evidence="2">The sequence shown here is derived from an EMBL/GenBank/DDBJ whole genome shotgun (WGS) entry which is preliminary data.</text>
</comment>
<dbReference type="AlphaFoldDB" id="A0A2P5AIM8"/>
<feature type="domain" description="Retrovirus-related Pol polyprotein from transposon TNT 1-94-like beta-barrel" evidence="1">
    <location>
        <begin position="1"/>
        <end position="65"/>
    </location>
</feature>
<sequence length="114" mass="12780">MTGNPSLFHTFTPCFINFMVKIAGGSLTKVAGVGSVILSEDLILKSVLLVPSLDCNLLSVSKLTRDLTCVTNFFTMHCEFRDLESERMIDFSIKIELFDMFLSLRIVVLKDQIV</sequence>
<dbReference type="EMBL" id="JXTB01000571">
    <property type="protein sequence ID" value="PON36390.1"/>
    <property type="molecule type" value="Genomic_DNA"/>
</dbReference>
<dbReference type="InterPro" id="IPR054722">
    <property type="entry name" value="PolX-like_BBD"/>
</dbReference>
<gene>
    <name evidence="2" type="ORF">PanWU01x14_328850</name>
</gene>
<protein>
    <recommendedName>
        <fullName evidence="1">Retrovirus-related Pol polyprotein from transposon TNT 1-94-like beta-barrel domain-containing protein</fullName>
    </recommendedName>
</protein>
<accession>A0A2P5AIM8</accession>
<evidence type="ECO:0000259" key="1">
    <source>
        <dbReference type="Pfam" id="PF22936"/>
    </source>
</evidence>
<reference evidence="3" key="1">
    <citation type="submission" date="2016-06" db="EMBL/GenBank/DDBJ databases">
        <title>Parallel loss of symbiosis genes in relatives of nitrogen-fixing non-legume Parasponia.</title>
        <authorList>
            <person name="Van Velzen R."/>
            <person name="Holmer R."/>
            <person name="Bu F."/>
            <person name="Rutten L."/>
            <person name="Van Zeijl A."/>
            <person name="Liu W."/>
            <person name="Santuari L."/>
            <person name="Cao Q."/>
            <person name="Sharma T."/>
            <person name="Shen D."/>
            <person name="Roswanjaya Y."/>
            <person name="Wardhani T."/>
            <person name="Kalhor M.S."/>
            <person name="Jansen J."/>
            <person name="Van den Hoogen J."/>
            <person name="Gungor B."/>
            <person name="Hartog M."/>
            <person name="Hontelez J."/>
            <person name="Verver J."/>
            <person name="Yang W.-C."/>
            <person name="Schijlen E."/>
            <person name="Repin R."/>
            <person name="Schilthuizen M."/>
            <person name="Schranz E."/>
            <person name="Heidstra R."/>
            <person name="Miyata K."/>
            <person name="Fedorova E."/>
            <person name="Kohlen W."/>
            <person name="Bisseling T."/>
            <person name="Smit S."/>
            <person name="Geurts R."/>
        </authorList>
    </citation>
    <scope>NUCLEOTIDE SEQUENCE [LARGE SCALE GENOMIC DNA]</scope>
    <source>
        <strain evidence="3">cv. WU1-14</strain>
    </source>
</reference>
<keyword evidence="3" id="KW-1185">Reference proteome</keyword>
<evidence type="ECO:0000313" key="2">
    <source>
        <dbReference type="EMBL" id="PON36390.1"/>
    </source>
</evidence>
<dbReference type="OrthoDB" id="1938972at2759"/>
<dbReference type="Proteomes" id="UP000237105">
    <property type="component" value="Unassembled WGS sequence"/>
</dbReference>
<evidence type="ECO:0000313" key="3">
    <source>
        <dbReference type="Proteomes" id="UP000237105"/>
    </source>
</evidence>
<name>A0A2P5AIM8_PARAD</name>
<dbReference type="Pfam" id="PF22936">
    <property type="entry name" value="Pol_BBD"/>
    <property type="match status" value="1"/>
</dbReference>
<organism evidence="2 3">
    <name type="scientific">Parasponia andersonii</name>
    <name type="common">Sponia andersonii</name>
    <dbReference type="NCBI Taxonomy" id="3476"/>
    <lineage>
        <taxon>Eukaryota</taxon>
        <taxon>Viridiplantae</taxon>
        <taxon>Streptophyta</taxon>
        <taxon>Embryophyta</taxon>
        <taxon>Tracheophyta</taxon>
        <taxon>Spermatophyta</taxon>
        <taxon>Magnoliopsida</taxon>
        <taxon>eudicotyledons</taxon>
        <taxon>Gunneridae</taxon>
        <taxon>Pentapetalae</taxon>
        <taxon>rosids</taxon>
        <taxon>fabids</taxon>
        <taxon>Rosales</taxon>
        <taxon>Cannabaceae</taxon>
        <taxon>Parasponia</taxon>
    </lineage>
</organism>